<dbReference type="InterPro" id="IPR032710">
    <property type="entry name" value="NTF2-like_dom_sf"/>
</dbReference>
<dbReference type="FunFam" id="3.10.450.50:FF:000004">
    <property type="entry name" value="Nuclear RNA export factor 1"/>
    <property type="match status" value="1"/>
</dbReference>
<dbReference type="InterPro" id="IPR015245">
    <property type="entry name" value="Tap_RNA-bd"/>
</dbReference>
<keyword evidence="11" id="KW-1185">Reference proteome</keyword>
<dbReference type="HOGENOM" id="CLU_011280_2_0_1"/>
<keyword evidence="3" id="KW-0813">Transport</keyword>
<dbReference type="Gene3D" id="3.30.70.330">
    <property type="match status" value="1"/>
</dbReference>
<dbReference type="SUPFAM" id="SSF54928">
    <property type="entry name" value="RNA-binding domain, RBD"/>
    <property type="match status" value="1"/>
</dbReference>
<evidence type="ECO:0000256" key="5">
    <source>
        <dbReference type="ARBA" id="ARBA00022737"/>
    </source>
</evidence>
<dbReference type="InterPro" id="IPR018222">
    <property type="entry name" value="Nuclear_transport_factor_2_euk"/>
</dbReference>
<evidence type="ECO:0000313" key="11">
    <source>
        <dbReference type="Proteomes" id="UP000005225"/>
    </source>
</evidence>
<dbReference type="EMBL" id="AAQR03191804">
    <property type="status" value="NOT_ANNOTATED_CDS"/>
    <property type="molecule type" value="Genomic_DNA"/>
</dbReference>
<reference evidence="10" key="3">
    <citation type="submission" date="2025-09" db="UniProtKB">
        <authorList>
            <consortium name="Ensembl"/>
        </authorList>
    </citation>
    <scope>IDENTIFICATION</scope>
</reference>
<dbReference type="GO" id="GO:0016973">
    <property type="term" value="P:poly(A)+ mRNA export from nucleus"/>
    <property type="evidence" value="ECO:0007669"/>
    <property type="project" value="TreeGrafter"/>
</dbReference>
<dbReference type="Ensembl" id="ENSOGAT00000026325.1">
    <property type="protein sequence ID" value="ENSOGAP00000016254.1"/>
    <property type="gene ID" value="ENSOGAG00000027312.1"/>
</dbReference>
<dbReference type="InterPro" id="IPR002075">
    <property type="entry name" value="NTF2_dom"/>
</dbReference>
<dbReference type="AlphaFoldDB" id="H0XJG4"/>
<dbReference type="Pfam" id="PF22602">
    <property type="entry name" value="NXF_NTF2"/>
    <property type="match status" value="1"/>
</dbReference>
<keyword evidence="5" id="KW-0677">Repeat</keyword>
<dbReference type="Pfam" id="PF24048">
    <property type="entry name" value="LRR_NXF1-5"/>
    <property type="match status" value="1"/>
</dbReference>
<organism evidence="10 11">
    <name type="scientific">Otolemur garnettii</name>
    <name type="common">Small-eared galago</name>
    <name type="synonym">Garnett's greater bushbaby</name>
    <dbReference type="NCBI Taxonomy" id="30611"/>
    <lineage>
        <taxon>Eukaryota</taxon>
        <taxon>Metazoa</taxon>
        <taxon>Chordata</taxon>
        <taxon>Craniata</taxon>
        <taxon>Vertebrata</taxon>
        <taxon>Euteleostomi</taxon>
        <taxon>Mammalia</taxon>
        <taxon>Eutheria</taxon>
        <taxon>Euarchontoglires</taxon>
        <taxon>Primates</taxon>
        <taxon>Strepsirrhini</taxon>
        <taxon>Lorisiformes</taxon>
        <taxon>Galagidae</taxon>
        <taxon>Otolemur</taxon>
    </lineage>
</organism>
<dbReference type="InterPro" id="IPR032675">
    <property type="entry name" value="LRR_dom_sf"/>
</dbReference>
<dbReference type="OMA" id="YDKTWIV"/>
<accession>H0XJG4</accession>
<keyword evidence="6" id="KW-0509">mRNA transport</keyword>
<dbReference type="CDD" id="cd14342">
    <property type="entry name" value="UBA_TAP-C"/>
    <property type="match status" value="1"/>
</dbReference>
<proteinExistence type="inferred from homology"/>
<keyword evidence="7" id="KW-0539">Nucleus</keyword>
<dbReference type="PANTHER" id="PTHR10662:SF15">
    <property type="entry name" value="NUCLEAR RNA EXPORT FACTOR 5"/>
    <property type="match status" value="1"/>
</dbReference>
<dbReference type="EMBL" id="AAQR03191807">
    <property type="status" value="NOT_ANNOTATED_CDS"/>
    <property type="molecule type" value="Genomic_DNA"/>
</dbReference>
<feature type="domain" description="TAP-C" evidence="9">
    <location>
        <begin position="503"/>
        <end position="557"/>
    </location>
</feature>
<feature type="domain" description="NTF2" evidence="8">
    <location>
        <begin position="324"/>
        <end position="474"/>
    </location>
</feature>
<protein>
    <recommendedName>
        <fullName evidence="12">Nuclear RNA export factor 2</fullName>
    </recommendedName>
</protein>
<dbReference type="InterPro" id="IPR030217">
    <property type="entry name" value="NXF_fam"/>
</dbReference>
<dbReference type="PROSITE" id="PS50177">
    <property type="entry name" value="NTF2_DOMAIN"/>
    <property type="match status" value="1"/>
</dbReference>
<dbReference type="FunFam" id="1.10.8.10:FF:000018">
    <property type="entry name" value="Nuclear RNA export factor 1"/>
    <property type="match status" value="1"/>
</dbReference>
<comment type="similarity">
    <text evidence="2">Belongs to the NXF family.</text>
</comment>
<dbReference type="SUPFAM" id="SSF46934">
    <property type="entry name" value="UBA-like"/>
    <property type="match status" value="1"/>
</dbReference>
<dbReference type="InterPro" id="IPR005637">
    <property type="entry name" value="TAP_C_dom"/>
</dbReference>
<dbReference type="Proteomes" id="UP000005225">
    <property type="component" value="Unassembled WGS sequence"/>
</dbReference>
<name>H0XJG4_OTOGA</name>
<sequence>GGYGRLSSRRWVDDGNMEMTDVRENSRMRRTFHTFRQNRRRMNWQNGDQIRVTLWRDEKPPERASGSRRDRARGSWFKVTVEYFGTLQKEEHITLFKLNMWRRVFEWRVQGLKRSIFGTKIRNHQDRGSEEHTCLGVFSRLNSMLSLFSPICSFHPQIPHGANYDKAWLVSSIQSHCSVSFTPVDVRGDRPWRVNVTLTLLPPKLLSLNLCENKLYHLDGLSDIIDKTTDIKILNLSKNELKSACELAKVKALKLEELWLEGNPLCSTFSDKSAYISAIQDYFPKLLRLDGQELPSPIIVDIRVPELIKPSQESYKGPDTIKSLVLEFLKQYYSIYDYGNRQSLLSAYHDEACFSLTIPINSEDSASSSLCEYFKESRNLKMIKDPYLRRRLLKHTKCEIVDTLITLPKTQHDFNSFRVDMWFQTEKMLCFSINGVFKETEGEYQDSVLAFSRTFIATPGSNSNLCIVNDELFVRDASSQETQSAFSNPVTTLCSSPMAILSQEQQEMVQAFSTQSGMKPNWSQKCLEDNEWNYSKAGEIFTALQSQGKIPEEAFQR</sequence>
<dbReference type="InterPro" id="IPR035979">
    <property type="entry name" value="RBD_domain_sf"/>
</dbReference>
<evidence type="ECO:0000256" key="2">
    <source>
        <dbReference type="ARBA" id="ARBA00009285"/>
    </source>
</evidence>
<dbReference type="Pfam" id="PF03943">
    <property type="entry name" value="TAP_C"/>
    <property type="match status" value="1"/>
</dbReference>
<evidence type="ECO:0000256" key="6">
    <source>
        <dbReference type="ARBA" id="ARBA00022816"/>
    </source>
</evidence>
<dbReference type="Gene3D" id="1.10.8.10">
    <property type="entry name" value="DNA helicase RuvA subunit, C-terminal domain"/>
    <property type="match status" value="1"/>
</dbReference>
<dbReference type="InterPro" id="IPR012677">
    <property type="entry name" value="Nucleotide-bd_a/b_plait_sf"/>
</dbReference>
<dbReference type="GO" id="GO:0005737">
    <property type="term" value="C:cytoplasm"/>
    <property type="evidence" value="ECO:0007669"/>
    <property type="project" value="InterPro"/>
</dbReference>
<dbReference type="STRING" id="30611.ENSOGAP00000016254"/>
<evidence type="ECO:0008006" key="12">
    <source>
        <dbReference type="Google" id="ProtNLM"/>
    </source>
</evidence>
<evidence type="ECO:0000313" key="10">
    <source>
        <dbReference type="Ensembl" id="ENSOGAP00000016254.1"/>
    </source>
</evidence>
<dbReference type="InParanoid" id="H0XJG4"/>
<dbReference type="GeneTree" id="ENSGT00390000007539"/>
<dbReference type="PANTHER" id="PTHR10662">
    <property type="entry name" value="NUCLEAR RNA EXPORT FACTOR"/>
    <property type="match status" value="1"/>
</dbReference>
<dbReference type="GO" id="GO:0005634">
    <property type="term" value="C:nucleus"/>
    <property type="evidence" value="ECO:0007669"/>
    <property type="project" value="UniProtKB-SubCell"/>
</dbReference>
<dbReference type="GO" id="GO:0003723">
    <property type="term" value="F:RNA binding"/>
    <property type="evidence" value="ECO:0007669"/>
    <property type="project" value="InterPro"/>
</dbReference>
<dbReference type="InterPro" id="IPR009060">
    <property type="entry name" value="UBA-like_sf"/>
</dbReference>
<dbReference type="Gene3D" id="3.10.450.50">
    <property type="match status" value="1"/>
</dbReference>
<reference evidence="11" key="1">
    <citation type="submission" date="2011-03" db="EMBL/GenBank/DDBJ databases">
        <title>Version 3 of the genome sequence of Otolemur garnettii (Bushbaby).</title>
        <authorList>
            <consortium name="The Broad Institute Genome Sequencing Platform"/>
            <person name="Di Palma F."/>
            <person name="Johnson J."/>
            <person name="Lander E.S."/>
            <person name="Lindblad-Toh K."/>
            <person name="Jaffe D.B."/>
            <person name="Gnerre S."/>
            <person name="MacCallum I."/>
            <person name="Przybylski D."/>
            <person name="Ribeiro F.J."/>
            <person name="Burton J.N."/>
            <person name="Walker B.J."/>
            <person name="Sharpe T."/>
            <person name="Hall G."/>
        </authorList>
    </citation>
    <scope>NUCLEOTIDE SEQUENCE [LARGE SCALE GENOMIC DNA]</scope>
</reference>
<dbReference type="PROSITE" id="PS51281">
    <property type="entry name" value="TAP_C"/>
    <property type="match status" value="1"/>
</dbReference>
<evidence type="ECO:0000256" key="4">
    <source>
        <dbReference type="ARBA" id="ARBA00022614"/>
    </source>
</evidence>
<dbReference type="EMBL" id="AAQR03191805">
    <property type="status" value="NOT_ANNOTATED_CDS"/>
    <property type="molecule type" value="Genomic_DNA"/>
</dbReference>
<evidence type="ECO:0000259" key="9">
    <source>
        <dbReference type="PROSITE" id="PS51281"/>
    </source>
</evidence>
<evidence type="ECO:0000256" key="1">
    <source>
        <dbReference type="ARBA" id="ARBA00004123"/>
    </source>
</evidence>
<comment type="subcellular location">
    <subcellularLocation>
        <location evidence="1">Nucleus</location>
    </subcellularLocation>
</comment>
<dbReference type="Pfam" id="PF09162">
    <property type="entry name" value="Tap-RNA_bind"/>
    <property type="match status" value="1"/>
</dbReference>
<evidence type="ECO:0000256" key="3">
    <source>
        <dbReference type="ARBA" id="ARBA00022448"/>
    </source>
</evidence>
<dbReference type="InterPro" id="IPR057125">
    <property type="entry name" value="NXF1/2/3/5-like_LRR"/>
</dbReference>
<dbReference type="EMBL" id="AAQR03191806">
    <property type="status" value="NOT_ANNOTATED_CDS"/>
    <property type="molecule type" value="Genomic_DNA"/>
</dbReference>
<dbReference type="Gene3D" id="3.80.10.10">
    <property type="entry name" value="Ribonuclease Inhibitor"/>
    <property type="match status" value="1"/>
</dbReference>
<dbReference type="SUPFAM" id="SSF52058">
    <property type="entry name" value="L domain-like"/>
    <property type="match status" value="1"/>
</dbReference>
<dbReference type="SMART" id="SM00804">
    <property type="entry name" value="TAP_C"/>
    <property type="match status" value="1"/>
</dbReference>
<evidence type="ECO:0000259" key="8">
    <source>
        <dbReference type="PROSITE" id="PS50177"/>
    </source>
</evidence>
<keyword evidence="4" id="KW-0433">Leucine-rich repeat</keyword>
<reference evidence="10" key="2">
    <citation type="submission" date="2025-08" db="UniProtKB">
        <authorList>
            <consortium name="Ensembl"/>
        </authorList>
    </citation>
    <scope>IDENTIFICATION</scope>
</reference>
<evidence type="ECO:0000256" key="7">
    <source>
        <dbReference type="ARBA" id="ARBA00023242"/>
    </source>
</evidence>
<dbReference type="SUPFAM" id="SSF54427">
    <property type="entry name" value="NTF2-like"/>
    <property type="match status" value="1"/>
</dbReference>
<dbReference type="eggNOG" id="KOG3763">
    <property type="taxonomic scope" value="Eukaryota"/>
</dbReference>